<sequence length="415" mass="45790">MPSDKLISLEHFCDPVKLSPEQIAFEALLTKIKFNAELEALGSALGFDQFSTSVGIRYDSRQNANHVVLVWCKRTPVQTSSPLPKGWTGTDCNRTYSPDGQVPIEVQFLPQDTLELDAMIGACALGFGGVTIGLVVLVGGSEDPKPWVMTAGHGFQHSPLIDGRVDPHHKDNLVALCLIEEECDICYKSNCRICPVWKGQGHRLEVEPNEIFNFYNPKLDAHYIKDQNDIGVFPLVNAKLTALQVSTCQEVIRDFVCDSGASAHDKEILEHAQSQFAQLKAVGFPLRLDELEALKAEDKSGKPFYIFMKGMMTGWTFGCLSDLDTRGLVFREPFKAVSKPPISDKGDSGALLFVLDRSLVARPIALHSGKWRLGQTGVQYGVGLCRAGRAMRTLGGPQFEPPNSFWLDQNSCYTL</sequence>
<proteinExistence type="predicted"/>
<dbReference type="RefSeq" id="XP_043002754.1">
    <property type="nucleotide sequence ID" value="XM_043159155.1"/>
</dbReference>
<accession>A0A9P7UL39</accession>
<dbReference type="KEGG" id="more:E1B28_002247"/>
<evidence type="ECO:0000313" key="1">
    <source>
        <dbReference type="EMBL" id="KAG7086283.1"/>
    </source>
</evidence>
<dbReference type="GeneID" id="66071323"/>
<dbReference type="AlphaFoldDB" id="A0A9P7UL39"/>
<dbReference type="EMBL" id="CM032190">
    <property type="protein sequence ID" value="KAG7086283.1"/>
    <property type="molecule type" value="Genomic_DNA"/>
</dbReference>
<protein>
    <submittedName>
        <fullName evidence="1">Uncharacterized protein</fullName>
    </submittedName>
</protein>
<reference evidence="1" key="1">
    <citation type="journal article" date="2021" name="Genome Biol. Evol.">
        <title>The assembled and annotated genome of the fairy-ring fungus Marasmius oreades.</title>
        <authorList>
            <person name="Hiltunen M."/>
            <person name="Ament-Velasquez S.L."/>
            <person name="Johannesson H."/>
        </authorList>
    </citation>
    <scope>NUCLEOTIDE SEQUENCE</scope>
    <source>
        <strain evidence="1">03SP1</strain>
    </source>
</reference>
<gene>
    <name evidence="1" type="ORF">E1B28_002247</name>
</gene>
<keyword evidence="2" id="KW-1185">Reference proteome</keyword>
<comment type="caution">
    <text evidence="1">The sequence shown here is derived from an EMBL/GenBank/DDBJ whole genome shotgun (WGS) entry which is preliminary data.</text>
</comment>
<organism evidence="1 2">
    <name type="scientific">Marasmius oreades</name>
    <name type="common">fairy-ring Marasmius</name>
    <dbReference type="NCBI Taxonomy" id="181124"/>
    <lineage>
        <taxon>Eukaryota</taxon>
        <taxon>Fungi</taxon>
        <taxon>Dikarya</taxon>
        <taxon>Basidiomycota</taxon>
        <taxon>Agaricomycotina</taxon>
        <taxon>Agaricomycetes</taxon>
        <taxon>Agaricomycetidae</taxon>
        <taxon>Agaricales</taxon>
        <taxon>Marasmiineae</taxon>
        <taxon>Marasmiaceae</taxon>
        <taxon>Marasmius</taxon>
    </lineage>
</organism>
<dbReference type="Proteomes" id="UP001049176">
    <property type="component" value="Chromosome 10"/>
</dbReference>
<name>A0A9P7UL39_9AGAR</name>
<evidence type="ECO:0000313" key="2">
    <source>
        <dbReference type="Proteomes" id="UP001049176"/>
    </source>
</evidence>